<reference evidence="1 2" key="1">
    <citation type="submission" date="2024-12" db="EMBL/GenBank/DDBJ databases">
        <authorList>
            <person name="Hu S."/>
        </authorList>
    </citation>
    <scope>NUCLEOTIDE SEQUENCE [LARGE SCALE GENOMIC DNA]</scope>
    <source>
        <strain evidence="1 2">THG-T11</strain>
    </source>
</reference>
<gene>
    <name evidence="1" type="ORF">E6A44_015465</name>
</gene>
<sequence>MKHFTLNISLLFLTIIIANCRQETEKTMEETRSVYRTATVIEDDFTPPPIISASKFKSINEWLTNISENEKPEKTISHFKIGLIESPKENALYLIGRNLIEKGDTSHSTLDFEPKEMYFLIPSDQYKNLGRKEMLEKIVLEIKKFTETEAFKTSFLVEAKDLVFESTGEVIWQKDLQQ</sequence>
<keyword evidence="2" id="KW-1185">Reference proteome</keyword>
<evidence type="ECO:0000313" key="2">
    <source>
        <dbReference type="Proteomes" id="UP001517247"/>
    </source>
</evidence>
<dbReference type="EMBL" id="SSHJ02000008">
    <property type="protein sequence ID" value="MFN0256987.1"/>
    <property type="molecule type" value="Genomic_DNA"/>
</dbReference>
<protein>
    <submittedName>
        <fullName evidence="1">Uncharacterized protein</fullName>
    </submittedName>
</protein>
<organism evidence="1 2">
    <name type="scientific">Pedobacter ureilyticus</name>
    <dbReference type="NCBI Taxonomy" id="1393051"/>
    <lineage>
        <taxon>Bacteria</taxon>
        <taxon>Pseudomonadati</taxon>
        <taxon>Bacteroidota</taxon>
        <taxon>Sphingobacteriia</taxon>
        <taxon>Sphingobacteriales</taxon>
        <taxon>Sphingobacteriaceae</taxon>
        <taxon>Pedobacter</taxon>
    </lineage>
</organism>
<accession>A0ABW9JAT8</accession>
<proteinExistence type="predicted"/>
<comment type="caution">
    <text evidence="1">The sequence shown here is derived from an EMBL/GenBank/DDBJ whole genome shotgun (WGS) entry which is preliminary data.</text>
</comment>
<name>A0ABW9JAT8_9SPHI</name>
<evidence type="ECO:0000313" key="1">
    <source>
        <dbReference type="EMBL" id="MFN0256987.1"/>
    </source>
</evidence>
<dbReference type="Proteomes" id="UP001517247">
    <property type="component" value="Unassembled WGS sequence"/>
</dbReference>